<dbReference type="VEuPathDB" id="FungiDB:SCODWIG_01989"/>
<dbReference type="EMBL" id="UFAJ01000302">
    <property type="protein sequence ID" value="SSD60228.1"/>
    <property type="molecule type" value="Genomic_DNA"/>
</dbReference>
<proteinExistence type="inferred from homology"/>
<dbReference type="GO" id="GO:0005739">
    <property type="term" value="C:mitochondrion"/>
    <property type="evidence" value="ECO:0007669"/>
    <property type="project" value="UniProtKB-SubCell"/>
</dbReference>
<evidence type="ECO:0000256" key="8">
    <source>
        <dbReference type="ARBA" id="ARBA00023128"/>
    </source>
</evidence>
<evidence type="ECO:0000313" key="10">
    <source>
        <dbReference type="Proteomes" id="UP000262825"/>
    </source>
</evidence>
<comment type="subunit">
    <text evidence="4">Binds to the 5'UTR of the OLI1 mRNA.</text>
</comment>
<keyword evidence="7" id="KW-0809">Transit peptide</keyword>
<dbReference type="AlphaFoldDB" id="A0A376B6C1"/>
<dbReference type="Proteomes" id="UP000262825">
    <property type="component" value="Unassembled WGS sequence"/>
</dbReference>
<keyword evidence="10" id="KW-1185">Reference proteome</keyword>
<evidence type="ECO:0000313" key="9">
    <source>
        <dbReference type="EMBL" id="SSD60228.1"/>
    </source>
</evidence>
<keyword evidence="8" id="KW-0496">Mitochondrion</keyword>
<dbReference type="Pfam" id="PF12921">
    <property type="entry name" value="ATP13"/>
    <property type="match status" value="1"/>
</dbReference>
<comment type="subcellular location">
    <subcellularLocation>
        <location evidence="2">Mitochondrion</location>
    </subcellularLocation>
</comment>
<accession>A0A376B6C1</accession>
<evidence type="ECO:0000256" key="2">
    <source>
        <dbReference type="ARBA" id="ARBA00004173"/>
    </source>
</evidence>
<evidence type="ECO:0000256" key="6">
    <source>
        <dbReference type="ARBA" id="ARBA00022845"/>
    </source>
</evidence>
<evidence type="ECO:0000256" key="1">
    <source>
        <dbReference type="ARBA" id="ARBA00002412"/>
    </source>
</evidence>
<dbReference type="GO" id="GO:0006417">
    <property type="term" value="P:regulation of translation"/>
    <property type="evidence" value="ECO:0007669"/>
    <property type="project" value="UniProtKB-KW"/>
</dbReference>
<organism evidence="9 10">
    <name type="scientific">Saccharomycodes ludwigii</name>
    <dbReference type="NCBI Taxonomy" id="36035"/>
    <lineage>
        <taxon>Eukaryota</taxon>
        <taxon>Fungi</taxon>
        <taxon>Dikarya</taxon>
        <taxon>Ascomycota</taxon>
        <taxon>Saccharomycotina</taxon>
        <taxon>Saccharomycetes</taxon>
        <taxon>Saccharomycodales</taxon>
        <taxon>Saccharomycodaceae</taxon>
        <taxon>Saccharomycodes</taxon>
    </lineage>
</organism>
<name>A0A376B6C1_9ASCO</name>
<evidence type="ECO:0000256" key="7">
    <source>
        <dbReference type="ARBA" id="ARBA00022946"/>
    </source>
</evidence>
<comment type="function">
    <text evidence="1">Required for translation of the mitochondrial OLI1 transcript coding for the mitochondrial ATP synthase subunit 9.</text>
</comment>
<keyword evidence="6" id="KW-0810">Translation regulation</keyword>
<evidence type="ECO:0000256" key="5">
    <source>
        <dbReference type="ARBA" id="ARBA00019258"/>
    </source>
</evidence>
<evidence type="ECO:0000256" key="4">
    <source>
        <dbReference type="ARBA" id="ARBA00011657"/>
    </source>
</evidence>
<comment type="similarity">
    <text evidence="3">Belongs to the AEP2 family.</text>
</comment>
<reference evidence="10" key="1">
    <citation type="submission" date="2018-06" db="EMBL/GenBank/DDBJ databases">
        <authorList>
            <person name="Guldener U."/>
        </authorList>
    </citation>
    <scope>NUCLEOTIDE SEQUENCE [LARGE SCALE GENOMIC DNA]</scope>
    <source>
        <strain evidence="10">UTAD17</strain>
    </source>
</reference>
<sequence>MRSGIPHIKKLYSTFSLDLVEPVQNTVIAAANGNNIHTPNFIANTSITLGSENNGGTMVMANKKSNNVVNLKTELLNVQESLNVLKKNFKFLQDFQPNASSSTPSLLTSSKQNFHANNINSYFDKQLLKMYYNDSTTLPSINKHEFPSIIHYGISIEKDYGNLDKLWIYLQNTESLYENKELYMWDALKLLEKNLTLGRFTQSSKIFHYLLDHNYNGEIPLYNAKFLTIYLKLKAGTLIKYTWVSTTGFLNGENEYTTRIVTKCRKNQKKMKIWKYEYDRALKYVNTYYLNDLENWKTNRTLELETNILYMFANLKPVSASKALLDRYIKETWFNEELPILANSNIAPNSYLLISIVKSFTHIGDFRKGMEYIDLFLTKYGNNMLTLDSPFWFQLFNLSEEIYNSGMDKEGLIAMNIWDLLINYSGKNKELDIHFPLYGLLPYYNILKQTNNIKKLSEFYFQIFKRGHKFVVGYNNNNDSLRKLFIKCQKVLICKSLYRNQIKSQTFIKNFSIDADNKKELTEYFKTCRDKELKRRKGKIEKDKRLQAKYDREEEEDKLLGELW</sequence>
<gene>
    <name evidence="9" type="ORF">SCODWIG_01989</name>
</gene>
<dbReference type="InterPro" id="IPR024319">
    <property type="entry name" value="ATPase_expression_mit"/>
</dbReference>
<protein>
    <recommendedName>
        <fullName evidence="5">ATPase expression protein 2, mitochondrial</fullName>
    </recommendedName>
</protein>
<evidence type="ECO:0000256" key="3">
    <source>
        <dbReference type="ARBA" id="ARBA00009790"/>
    </source>
</evidence>